<dbReference type="InterPro" id="IPR002528">
    <property type="entry name" value="MATE_fam"/>
</dbReference>
<dbReference type="Proteomes" id="UP001140949">
    <property type="component" value="Unassembled WGS sequence"/>
</dbReference>
<dbReference type="PANTHER" id="PTHR11206">
    <property type="entry name" value="MULTIDRUG RESISTANCE PROTEIN"/>
    <property type="match status" value="1"/>
</dbReference>
<reference evidence="3" key="2">
    <citation type="submission" date="2023-04" db="EMBL/GenBank/DDBJ databases">
        <authorList>
            <person name="Bruccoleri R.E."/>
            <person name="Oakeley E.J."/>
            <person name="Faust A.-M."/>
            <person name="Dessus-Babus S."/>
            <person name="Altorfer M."/>
            <person name="Burckhardt D."/>
            <person name="Oertli M."/>
            <person name="Naumann U."/>
            <person name="Petersen F."/>
            <person name="Wong J."/>
        </authorList>
    </citation>
    <scope>NUCLEOTIDE SEQUENCE</scope>
    <source>
        <strain evidence="3">GSM-AAB239-AS_SAM_17_03QT</strain>
        <tissue evidence="3">Leaf</tissue>
    </source>
</reference>
<keyword evidence="2" id="KW-0812">Transmembrane</keyword>
<dbReference type="GO" id="GO:0015297">
    <property type="term" value="F:antiporter activity"/>
    <property type="evidence" value="ECO:0007669"/>
    <property type="project" value="InterPro"/>
</dbReference>
<evidence type="ECO:0008006" key="5">
    <source>
        <dbReference type="Google" id="ProtNLM"/>
    </source>
</evidence>
<feature type="transmembrane region" description="Helical" evidence="2">
    <location>
        <begin position="184"/>
        <end position="204"/>
    </location>
</feature>
<evidence type="ECO:0000256" key="1">
    <source>
        <dbReference type="ARBA" id="ARBA00010199"/>
    </source>
</evidence>
<protein>
    <recommendedName>
        <fullName evidence="5">Protein DETOXIFICATION</fullName>
    </recommendedName>
</protein>
<reference evidence="3" key="1">
    <citation type="journal article" date="2023" name="GigaByte">
        <title>Genome assembly of the bearded iris, Iris pallida Lam.</title>
        <authorList>
            <person name="Bruccoleri R.E."/>
            <person name="Oakeley E.J."/>
            <person name="Faust A.M.E."/>
            <person name="Altorfer M."/>
            <person name="Dessus-Babus S."/>
            <person name="Burckhardt D."/>
            <person name="Oertli M."/>
            <person name="Naumann U."/>
            <person name="Petersen F."/>
            <person name="Wong J."/>
        </authorList>
    </citation>
    <scope>NUCLEOTIDE SEQUENCE</scope>
    <source>
        <strain evidence="3">GSM-AAB239-AS_SAM_17_03QT</strain>
    </source>
</reference>
<keyword evidence="4" id="KW-1185">Reference proteome</keyword>
<comment type="caution">
    <text evidence="3">The sequence shown here is derived from an EMBL/GenBank/DDBJ whole genome shotgun (WGS) entry which is preliminary data.</text>
</comment>
<keyword evidence="2" id="KW-0472">Membrane</keyword>
<name>A0AAX6HA26_IRIPA</name>
<accession>A0AAX6HA26</accession>
<evidence type="ECO:0000313" key="4">
    <source>
        <dbReference type="Proteomes" id="UP001140949"/>
    </source>
</evidence>
<keyword evidence="2" id="KW-1133">Transmembrane helix</keyword>
<dbReference type="EMBL" id="JANAVB010011257">
    <property type="protein sequence ID" value="KAJ6837693.1"/>
    <property type="molecule type" value="Genomic_DNA"/>
</dbReference>
<organism evidence="3 4">
    <name type="scientific">Iris pallida</name>
    <name type="common">Sweet iris</name>
    <dbReference type="NCBI Taxonomy" id="29817"/>
    <lineage>
        <taxon>Eukaryota</taxon>
        <taxon>Viridiplantae</taxon>
        <taxon>Streptophyta</taxon>
        <taxon>Embryophyta</taxon>
        <taxon>Tracheophyta</taxon>
        <taxon>Spermatophyta</taxon>
        <taxon>Magnoliopsida</taxon>
        <taxon>Liliopsida</taxon>
        <taxon>Asparagales</taxon>
        <taxon>Iridaceae</taxon>
        <taxon>Iridoideae</taxon>
        <taxon>Irideae</taxon>
        <taxon>Iris</taxon>
    </lineage>
</organism>
<dbReference type="AlphaFoldDB" id="A0AAX6HA26"/>
<dbReference type="Pfam" id="PF01554">
    <property type="entry name" value="MatE"/>
    <property type="match status" value="1"/>
</dbReference>
<sequence>MAVAEELRELWSMAAPITAMNCVVYLRAMVSVVCLGRGPPGARRRRPLHRVHQHHRLLRALRARHRARAPLQPVLRLPQLGPHLPLPPAHLPRPPPRRPPHLLLLDQPRPHPHLLGQDPTITSAAASYCLWSLPDLLTNAFLQPLRVFLRSQGVTKPMAACSAAAVLLHVPLSFLLAFRFGIPGVAAAAVATNLNMVLFLLAYLRLSGACDLTWRGWSSSALRGLSPLLRLPSLPASASASSGGGTRS</sequence>
<gene>
    <name evidence="3" type="ORF">M6B38_120410</name>
</gene>
<comment type="similarity">
    <text evidence="1">Belongs to the multi antimicrobial extrusion (MATE) (TC 2.A.66.1) family.</text>
</comment>
<proteinExistence type="inferred from homology"/>
<evidence type="ECO:0000256" key="2">
    <source>
        <dbReference type="SAM" id="Phobius"/>
    </source>
</evidence>
<dbReference type="GO" id="GO:0042910">
    <property type="term" value="F:xenobiotic transmembrane transporter activity"/>
    <property type="evidence" value="ECO:0007669"/>
    <property type="project" value="InterPro"/>
</dbReference>
<evidence type="ECO:0000313" key="3">
    <source>
        <dbReference type="EMBL" id="KAJ6837693.1"/>
    </source>
</evidence>
<dbReference type="GO" id="GO:0016020">
    <property type="term" value="C:membrane"/>
    <property type="evidence" value="ECO:0007669"/>
    <property type="project" value="InterPro"/>
</dbReference>